<protein>
    <submittedName>
        <fullName evidence="1">Uncharacterized protein</fullName>
    </submittedName>
</protein>
<comment type="caution">
    <text evidence="1">The sequence shown here is derived from an EMBL/GenBank/DDBJ whole genome shotgun (WGS) entry which is preliminary data.</text>
</comment>
<dbReference type="EMBL" id="BMAW01083624">
    <property type="protein sequence ID" value="GFU34956.1"/>
    <property type="molecule type" value="Genomic_DNA"/>
</dbReference>
<gene>
    <name evidence="1" type="ORF">NPIL_523921</name>
</gene>
<evidence type="ECO:0000313" key="2">
    <source>
        <dbReference type="Proteomes" id="UP000887013"/>
    </source>
</evidence>
<sequence length="87" mass="9857">MSDWRYKARSLLFRFVFKGADIGGTSQACLAFFHHNPLGTLKRDQPKFTSKDVSILFVNSRKITKVSESGVYPTITSGSAQIWVYDH</sequence>
<evidence type="ECO:0000313" key="1">
    <source>
        <dbReference type="EMBL" id="GFU34956.1"/>
    </source>
</evidence>
<organism evidence="1 2">
    <name type="scientific">Nephila pilipes</name>
    <name type="common">Giant wood spider</name>
    <name type="synonym">Nephila maculata</name>
    <dbReference type="NCBI Taxonomy" id="299642"/>
    <lineage>
        <taxon>Eukaryota</taxon>
        <taxon>Metazoa</taxon>
        <taxon>Ecdysozoa</taxon>
        <taxon>Arthropoda</taxon>
        <taxon>Chelicerata</taxon>
        <taxon>Arachnida</taxon>
        <taxon>Araneae</taxon>
        <taxon>Araneomorphae</taxon>
        <taxon>Entelegynae</taxon>
        <taxon>Araneoidea</taxon>
        <taxon>Nephilidae</taxon>
        <taxon>Nephila</taxon>
    </lineage>
</organism>
<name>A0A8X6QR63_NEPPI</name>
<keyword evidence="2" id="KW-1185">Reference proteome</keyword>
<proteinExistence type="predicted"/>
<dbReference type="AlphaFoldDB" id="A0A8X6QR63"/>
<dbReference type="Proteomes" id="UP000887013">
    <property type="component" value="Unassembled WGS sequence"/>
</dbReference>
<accession>A0A8X6QR63</accession>
<reference evidence="1" key="1">
    <citation type="submission" date="2020-08" db="EMBL/GenBank/DDBJ databases">
        <title>Multicomponent nature underlies the extraordinary mechanical properties of spider dragline silk.</title>
        <authorList>
            <person name="Kono N."/>
            <person name="Nakamura H."/>
            <person name="Mori M."/>
            <person name="Yoshida Y."/>
            <person name="Ohtoshi R."/>
            <person name="Malay A.D."/>
            <person name="Moran D.A.P."/>
            <person name="Tomita M."/>
            <person name="Numata K."/>
            <person name="Arakawa K."/>
        </authorList>
    </citation>
    <scope>NUCLEOTIDE SEQUENCE</scope>
</reference>